<feature type="compositionally biased region" description="Low complexity" evidence="1">
    <location>
        <begin position="225"/>
        <end position="237"/>
    </location>
</feature>
<dbReference type="InterPro" id="IPR000008">
    <property type="entry name" value="C2_dom"/>
</dbReference>
<evidence type="ECO:0000313" key="3">
    <source>
        <dbReference type="Proteomes" id="UP000077755"/>
    </source>
</evidence>
<name>A0A161Y5A3_DAUCS</name>
<dbReference type="OMA" id="METRNME"/>
<protein>
    <submittedName>
        <fullName evidence="2">Uncharacterized protein</fullName>
    </submittedName>
</protein>
<dbReference type="Gene3D" id="2.60.40.150">
    <property type="entry name" value="C2 domain"/>
    <property type="match status" value="1"/>
</dbReference>
<evidence type="ECO:0000313" key="2">
    <source>
        <dbReference type="EMBL" id="WOH08424.1"/>
    </source>
</evidence>
<dbReference type="PROSITE" id="PS50004">
    <property type="entry name" value="C2"/>
    <property type="match status" value="1"/>
</dbReference>
<dbReference type="InterPro" id="IPR044750">
    <property type="entry name" value="C2_SRC2/BAP"/>
</dbReference>
<feature type="compositionally biased region" description="Low complexity" evidence="1">
    <location>
        <begin position="152"/>
        <end position="163"/>
    </location>
</feature>
<dbReference type="OrthoDB" id="270970at2759"/>
<dbReference type="Gramene" id="KZM87429">
    <property type="protein sequence ID" value="KZM87429"/>
    <property type="gene ID" value="DCAR_024563"/>
</dbReference>
<dbReference type="Pfam" id="PF00168">
    <property type="entry name" value="C2"/>
    <property type="match status" value="1"/>
</dbReference>
<reference evidence="2" key="1">
    <citation type="journal article" date="2016" name="Nat. Genet.">
        <title>A high-quality carrot genome assembly provides new insights into carotenoid accumulation and asterid genome evolution.</title>
        <authorList>
            <person name="Iorizzo M."/>
            <person name="Ellison S."/>
            <person name="Senalik D."/>
            <person name="Zeng P."/>
            <person name="Satapoomin P."/>
            <person name="Huang J."/>
            <person name="Bowman M."/>
            <person name="Iovene M."/>
            <person name="Sanseverino W."/>
            <person name="Cavagnaro P."/>
            <person name="Yildiz M."/>
            <person name="Macko-Podgorni A."/>
            <person name="Moranska E."/>
            <person name="Grzebelus E."/>
            <person name="Grzebelus D."/>
            <person name="Ashrafi H."/>
            <person name="Zheng Z."/>
            <person name="Cheng S."/>
            <person name="Spooner D."/>
            <person name="Van Deynze A."/>
            <person name="Simon P."/>
        </authorList>
    </citation>
    <scope>NUCLEOTIDE SEQUENCE</scope>
    <source>
        <tissue evidence="2">Leaf</tissue>
    </source>
</reference>
<dbReference type="InterPro" id="IPR035892">
    <property type="entry name" value="C2_domain_sf"/>
</dbReference>
<dbReference type="PANTHER" id="PTHR32246:SF173">
    <property type="entry name" value="C2 DOMAIN-CONTAINING PROTEIN"/>
    <property type="match status" value="1"/>
</dbReference>
<dbReference type="KEGG" id="dcr:108193921"/>
<dbReference type="GO" id="GO:0006952">
    <property type="term" value="P:defense response"/>
    <property type="evidence" value="ECO:0007669"/>
    <property type="project" value="InterPro"/>
</dbReference>
<dbReference type="SMART" id="SM00239">
    <property type="entry name" value="C2"/>
    <property type="match status" value="1"/>
</dbReference>
<evidence type="ECO:0000256" key="1">
    <source>
        <dbReference type="SAM" id="MobiDB-lite"/>
    </source>
</evidence>
<sequence length="276" mass="29201">MEYRTLDVNLIAAKGLKNVNLFSKLEVYAVVTVFGGDPRAKQRTPTDKINGVNPTWNFPMKFTVDEVAAQQNHLTLVITLRAERALGDKDVGEVRVPMKEIMVDSKGVQFVSYQVRKASGKPKGELRFSYEFSEKIAGVSHVTSKSDEPVTAYPAGAPGVGSSSGYPPQAGAYAPAGYPQGGQPVAGYGYPPQPQPGYGYPPQQPGYGYPPPPQQGYGYPPPQPGYGYPPQQVQQPAKKSKFGGGGLGLGLLGGALGGLLIGDMISDGFDDGGGDF</sequence>
<dbReference type="PANTHER" id="PTHR32246">
    <property type="entry name" value="INGRESSION PROTEIN FIC1"/>
    <property type="match status" value="1"/>
</dbReference>
<keyword evidence="3" id="KW-1185">Reference proteome</keyword>
<feature type="compositionally biased region" description="Low complexity" evidence="1">
    <location>
        <begin position="184"/>
        <end position="201"/>
    </location>
</feature>
<dbReference type="Proteomes" id="UP000077755">
    <property type="component" value="Chromosome 7"/>
</dbReference>
<dbReference type="SUPFAM" id="SSF49562">
    <property type="entry name" value="C2 domain (Calcium/lipid-binding domain, CaLB)"/>
    <property type="match status" value="1"/>
</dbReference>
<proteinExistence type="predicted"/>
<dbReference type="CDD" id="cd04051">
    <property type="entry name" value="C2_SRC2_like"/>
    <property type="match status" value="1"/>
</dbReference>
<accession>A0A161Y5A3</accession>
<dbReference type="EMBL" id="CP093349">
    <property type="protein sequence ID" value="WOH08424.1"/>
    <property type="molecule type" value="Genomic_DNA"/>
</dbReference>
<dbReference type="AlphaFoldDB" id="A0A161Y5A3"/>
<feature type="region of interest" description="Disordered" evidence="1">
    <location>
        <begin position="143"/>
        <end position="163"/>
    </location>
</feature>
<gene>
    <name evidence="2" type="ORF">DCAR_0727864</name>
</gene>
<organism evidence="2 3">
    <name type="scientific">Daucus carota subsp. sativus</name>
    <name type="common">Carrot</name>
    <dbReference type="NCBI Taxonomy" id="79200"/>
    <lineage>
        <taxon>Eukaryota</taxon>
        <taxon>Viridiplantae</taxon>
        <taxon>Streptophyta</taxon>
        <taxon>Embryophyta</taxon>
        <taxon>Tracheophyta</taxon>
        <taxon>Spermatophyta</taxon>
        <taxon>Magnoliopsida</taxon>
        <taxon>eudicotyledons</taxon>
        <taxon>Gunneridae</taxon>
        <taxon>Pentapetalae</taxon>
        <taxon>asterids</taxon>
        <taxon>campanulids</taxon>
        <taxon>Apiales</taxon>
        <taxon>Apiaceae</taxon>
        <taxon>Apioideae</taxon>
        <taxon>Scandiceae</taxon>
        <taxon>Daucinae</taxon>
        <taxon>Daucus</taxon>
        <taxon>Daucus sect. Daucus</taxon>
    </lineage>
</organism>
<feature type="compositionally biased region" description="Pro residues" evidence="1">
    <location>
        <begin position="202"/>
        <end position="224"/>
    </location>
</feature>
<reference evidence="2" key="2">
    <citation type="submission" date="2022-03" db="EMBL/GenBank/DDBJ databases">
        <title>Draft title - Genomic analysis of global carrot germplasm unveils the trajectory of domestication and the origin of high carotenoid orange carrot.</title>
        <authorList>
            <person name="Iorizzo M."/>
            <person name="Ellison S."/>
            <person name="Senalik D."/>
            <person name="Macko-Podgorni A."/>
            <person name="Grzebelus D."/>
            <person name="Bostan H."/>
            <person name="Rolling W."/>
            <person name="Curaba J."/>
            <person name="Simon P."/>
        </authorList>
    </citation>
    <scope>NUCLEOTIDE SEQUENCE</scope>
    <source>
        <tissue evidence="2">Leaf</tissue>
    </source>
</reference>
<feature type="region of interest" description="Disordered" evidence="1">
    <location>
        <begin position="184"/>
        <end position="242"/>
    </location>
</feature>